<feature type="region of interest" description="Disordered" evidence="1">
    <location>
        <begin position="1022"/>
        <end position="1063"/>
    </location>
</feature>
<feature type="compositionally biased region" description="Low complexity" evidence="1">
    <location>
        <begin position="437"/>
        <end position="448"/>
    </location>
</feature>
<feature type="compositionally biased region" description="Basic and acidic residues" evidence="1">
    <location>
        <begin position="597"/>
        <end position="607"/>
    </location>
</feature>
<name>A0A409YJ05_9AGAR</name>
<dbReference type="EMBL" id="NHYE01000796">
    <property type="protein sequence ID" value="PPR02972.1"/>
    <property type="molecule type" value="Genomic_DNA"/>
</dbReference>
<evidence type="ECO:0000313" key="3">
    <source>
        <dbReference type="Proteomes" id="UP000284706"/>
    </source>
</evidence>
<proteinExistence type="predicted"/>
<protein>
    <submittedName>
        <fullName evidence="2">Uncharacterized protein</fullName>
    </submittedName>
</protein>
<feature type="compositionally biased region" description="Low complexity" evidence="1">
    <location>
        <begin position="135"/>
        <end position="155"/>
    </location>
</feature>
<dbReference type="STRING" id="231916.A0A409YJ05"/>
<feature type="region of interest" description="Disordered" evidence="1">
    <location>
        <begin position="699"/>
        <end position="743"/>
    </location>
</feature>
<feature type="compositionally biased region" description="Low complexity" evidence="1">
    <location>
        <begin position="50"/>
        <end position="70"/>
    </location>
</feature>
<feature type="compositionally biased region" description="Basic and acidic residues" evidence="1">
    <location>
        <begin position="1124"/>
        <end position="1137"/>
    </location>
</feature>
<feature type="region of interest" description="Disordered" evidence="1">
    <location>
        <begin position="551"/>
        <end position="618"/>
    </location>
</feature>
<feature type="region of interest" description="Disordered" evidence="1">
    <location>
        <begin position="965"/>
        <end position="984"/>
    </location>
</feature>
<reference evidence="2 3" key="1">
    <citation type="journal article" date="2018" name="Evol. Lett.">
        <title>Horizontal gene cluster transfer increased hallucinogenic mushroom diversity.</title>
        <authorList>
            <person name="Reynolds H.T."/>
            <person name="Vijayakumar V."/>
            <person name="Gluck-Thaler E."/>
            <person name="Korotkin H.B."/>
            <person name="Matheny P.B."/>
            <person name="Slot J.C."/>
        </authorList>
    </citation>
    <scope>NUCLEOTIDE SEQUENCE [LARGE SCALE GENOMIC DNA]</scope>
    <source>
        <strain evidence="2 3">SRW20</strain>
    </source>
</reference>
<feature type="compositionally biased region" description="Basic residues" evidence="1">
    <location>
        <begin position="1038"/>
        <end position="1053"/>
    </location>
</feature>
<feature type="region of interest" description="Disordered" evidence="1">
    <location>
        <begin position="392"/>
        <end position="464"/>
    </location>
</feature>
<feature type="compositionally biased region" description="Polar residues" evidence="1">
    <location>
        <begin position="250"/>
        <end position="265"/>
    </location>
</feature>
<feature type="region of interest" description="Disordered" evidence="1">
    <location>
        <begin position="1111"/>
        <end position="1145"/>
    </location>
</feature>
<sequence length="1286" mass="141220">MQFFKRSKSTLAKSTDRQQQTSSSPSSSSSSRPPLVSQTNIDHHPPKSPLSPLDNHLSSSNSSPFDNSQSKHQIGRKISHLDVEGSISSKTSQNSTSRYSEVQRPPGLTPPPRSSPRSPKSQYSDMYTHNDLQTFSFGAAPSGSSSSLSPSVDPLSRSRDEVDSDEISLMPDTTPRPSVVGGQHSRSHQSQSIRMEDWPPSLSASRVKAVVSPGEQAREPDSDATSIHTFGNSSASASVSSLSRPRGASSRATSRVSGHSSTTPLTSSNDMTSDDDDDMIGRHPLPPEPHQATTSHDLSSDQDYLSEEDFESDDEHGIEVDSVVNESSDRGTYYDYANSRDNFSMDQAGRRGSLAMAIPGTSSTHDQHSQDFAGGRRPSRSLEDLRHWTFEQGQGQSLESRPSKEYSIPIAPTSVPESEGDWRDLRKRSMQRDKDLPPVVLSPVAGPSSSGGSGTSPKGNSAMDGYDTSWLQPYVVNGVVGIDASEMTDIVGAQSYRGSISSFRKGSFASATRRQSTVSSSIDIMHRNIAGPWANEKYRDQRKMWVFVREKDRSEEAGPRHSSAVQDRERPSISSLFVPRPSTSTEDYSNVIAPFADKPESKEKERSTVTNKGKSKVPWKGMPLNSEEIWFNHASGKYKVMRRNAISVEAGKPPQQRLNITFIRSPYVFNATNREPADGPAVTIHKHSKAAAFSIGRHYRTKPAHGSATSPRDTTVSLRHGSAVAVSSKDSSDGTRKKGNMILLGTRKVQRAYTSTNTTRKLDTHGFLDDAGHTTSVDAERLKEDNQERQRRKNKEKEKKEKDKGDRSKDKRKTIDSPAAKRSKGDPKPKESKSKSVGSPSNALPDSSGSSAGSVFNAVSSGDSGTLVNATPVTTPDLTESTSSAGSVGSIEQSIMSQETTSSDRTVSRANLHRSHQRKHDIYDISDEDDMDDTPRYPTRTPHHEAYAALPPEVFESAHQENTHPKFFPWSRSKGGDRHGHRNNSYMQAAYKPPWPVTQPRHKTEDKKGIVEDLNSSFQDVGLLPAMGEIKGSSSHHSQSRRKKEQQSKKHVKRPSDKTQVDIFNDVPEEALYMLLPLWPGETDPQSAKRHPFSAPDVPADKRQYLMIYYKSDQPVPSSNTEEGGSKSKSGEKKRSQDNSPSGEPINERAILLSHFHITARVLAYRDLQGTGVRIPDAGLAVSGPLEDAFNCMPHEVDREANPRPDDYVLGVCHSRDSGVEFVPEAFDKLGLARFVPNPNPRPLDPSEDDDNSSFDTIPILTPLGRAVMEMAWLGSMALTSFNPNL</sequence>
<dbReference type="OrthoDB" id="3357948at2759"/>
<feature type="compositionally biased region" description="Low complexity" evidence="1">
    <location>
        <begin position="86"/>
        <end position="106"/>
    </location>
</feature>
<evidence type="ECO:0000256" key="1">
    <source>
        <dbReference type="SAM" id="MobiDB-lite"/>
    </source>
</evidence>
<feature type="compositionally biased region" description="Basic and acidic residues" evidence="1">
    <location>
        <begin position="762"/>
        <end position="815"/>
    </location>
</feature>
<feature type="compositionally biased region" description="Acidic residues" evidence="1">
    <location>
        <begin position="304"/>
        <end position="316"/>
    </location>
</feature>
<feature type="region of interest" description="Disordered" evidence="1">
    <location>
        <begin position="1"/>
        <end position="379"/>
    </location>
</feature>
<feature type="region of interest" description="Disordered" evidence="1">
    <location>
        <begin position="989"/>
        <end position="1009"/>
    </location>
</feature>
<organism evidence="2 3">
    <name type="scientific">Gymnopilus dilepis</name>
    <dbReference type="NCBI Taxonomy" id="231916"/>
    <lineage>
        <taxon>Eukaryota</taxon>
        <taxon>Fungi</taxon>
        <taxon>Dikarya</taxon>
        <taxon>Basidiomycota</taxon>
        <taxon>Agaricomycotina</taxon>
        <taxon>Agaricomycetes</taxon>
        <taxon>Agaricomycetidae</taxon>
        <taxon>Agaricales</taxon>
        <taxon>Agaricineae</taxon>
        <taxon>Hymenogastraceae</taxon>
        <taxon>Gymnopilus</taxon>
    </lineage>
</organism>
<keyword evidence="3" id="KW-1185">Reference proteome</keyword>
<feature type="compositionally biased region" description="Polar residues" evidence="1">
    <location>
        <begin position="291"/>
        <end position="303"/>
    </location>
</feature>
<feature type="compositionally biased region" description="Basic and acidic residues" evidence="1">
    <location>
        <begin position="823"/>
        <end position="834"/>
    </location>
</feature>
<feature type="compositionally biased region" description="Polar residues" evidence="1">
    <location>
        <begin position="223"/>
        <end position="232"/>
    </location>
</feature>
<feature type="region of interest" description="Disordered" evidence="1">
    <location>
        <begin position="762"/>
        <end position="942"/>
    </location>
</feature>
<feature type="compositionally biased region" description="Polar residues" evidence="1">
    <location>
        <begin position="835"/>
        <end position="909"/>
    </location>
</feature>
<comment type="caution">
    <text evidence="2">The sequence shown here is derived from an EMBL/GenBank/DDBJ whole genome shotgun (WGS) entry which is preliminary data.</text>
</comment>
<feature type="compositionally biased region" description="Low complexity" evidence="1">
    <location>
        <begin position="233"/>
        <end position="243"/>
    </location>
</feature>
<feature type="compositionally biased region" description="Low complexity" evidence="1">
    <location>
        <begin position="22"/>
        <end position="34"/>
    </location>
</feature>
<feature type="compositionally biased region" description="Polar residues" evidence="1">
    <location>
        <begin position="9"/>
        <end position="21"/>
    </location>
</feature>
<dbReference type="InParanoid" id="A0A409YJ05"/>
<gene>
    <name evidence="2" type="ORF">CVT26_004916</name>
</gene>
<feature type="compositionally biased region" description="Polar residues" evidence="1">
    <location>
        <begin position="707"/>
        <end position="717"/>
    </location>
</feature>
<evidence type="ECO:0000313" key="2">
    <source>
        <dbReference type="EMBL" id="PPR02972.1"/>
    </source>
</evidence>
<dbReference type="Proteomes" id="UP000284706">
    <property type="component" value="Unassembled WGS sequence"/>
</dbReference>
<feature type="compositionally biased region" description="Polar residues" evidence="1">
    <location>
        <begin position="120"/>
        <end position="134"/>
    </location>
</feature>
<accession>A0A409YJ05</accession>